<protein>
    <submittedName>
        <fullName evidence="3">Uncharacterized protein</fullName>
    </submittedName>
</protein>
<keyword evidence="3" id="KW-0496">Mitochondrion</keyword>
<organism evidence="3">
    <name type="scientific">Picea glauca</name>
    <name type="common">White spruce</name>
    <name type="synonym">Pinus glauca</name>
    <dbReference type="NCBI Taxonomy" id="3330"/>
    <lineage>
        <taxon>Eukaryota</taxon>
        <taxon>Viridiplantae</taxon>
        <taxon>Streptophyta</taxon>
        <taxon>Embryophyta</taxon>
        <taxon>Tracheophyta</taxon>
        <taxon>Spermatophyta</taxon>
        <taxon>Pinopsida</taxon>
        <taxon>Pinidae</taxon>
        <taxon>Conifers I</taxon>
        <taxon>Pinales</taxon>
        <taxon>Pinaceae</taxon>
        <taxon>Picea</taxon>
    </lineage>
</organism>
<gene>
    <name evidence="2" type="ORF">ABT39_MTgene1875</name>
    <name evidence="1" type="ORF">ABT39_MTgene2707</name>
    <name evidence="3" type="ORF">ABT39_MTgene890</name>
</gene>
<geneLocation type="mitochondrion" evidence="3"/>
<dbReference type="EMBL" id="LKAM01000019">
    <property type="protein sequence ID" value="KUM45440.1"/>
    <property type="molecule type" value="Genomic_DNA"/>
</dbReference>
<dbReference type="EMBL" id="LKAM01000013">
    <property type="protein sequence ID" value="KUM46069.1"/>
    <property type="molecule type" value="Genomic_DNA"/>
</dbReference>
<dbReference type="EMBL" id="LKAM01000001">
    <property type="protein sequence ID" value="KUM51044.1"/>
    <property type="molecule type" value="Genomic_DNA"/>
</dbReference>
<dbReference type="AlphaFoldDB" id="A0A101M4Z8"/>
<reference evidence="3" key="1">
    <citation type="journal article" date="2015" name="Genome Biol. Evol.">
        <title>Organellar Genomes of White Spruce (Picea glauca): Assembly and Annotation.</title>
        <authorList>
            <person name="Jackman S.D."/>
            <person name="Warren R.L."/>
            <person name="Gibb E.A."/>
            <person name="Vandervalk B.P."/>
            <person name="Mohamadi H."/>
            <person name="Chu J."/>
            <person name="Raymond A."/>
            <person name="Pleasance S."/>
            <person name="Coope R."/>
            <person name="Wildung M.R."/>
            <person name="Ritland C.E."/>
            <person name="Bousquet J."/>
            <person name="Jones S.J."/>
            <person name="Bohlmann J."/>
            <person name="Birol I."/>
        </authorList>
    </citation>
    <scope>NUCLEOTIDE SEQUENCE [LARGE SCALE GENOMIC DNA]</scope>
    <source>
        <tissue evidence="3">Flushing bud</tissue>
    </source>
</reference>
<sequence>MSMPWPRKGLISSWLFVGWIFCGLLMDIEASGKRLMKSVILM</sequence>
<accession>A0A101M4Z8</accession>
<comment type="caution">
    <text evidence="3">The sequence shown here is derived from an EMBL/GenBank/DDBJ whole genome shotgun (WGS) entry which is preliminary data.</text>
</comment>
<name>A0A101M4Z8_PICGL</name>
<evidence type="ECO:0000313" key="2">
    <source>
        <dbReference type="EMBL" id="KUM46069.1"/>
    </source>
</evidence>
<evidence type="ECO:0000313" key="3">
    <source>
        <dbReference type="EMBL" id="KUM51044.1"/>
    </source>
</evidence>
<proteinExistence type="predicted"/>
<evidence type="ECO:0000313" key="1">
    <source>
        <dbReference type="EMBL" id="KUM45440.1"/>
    </source>
</evidence>